<sequence>MNSTSVYVEPVNRIKQRILFDDNLQNMACCCCDWAEFVVEINEWGIERLGGVWFDDLTEFDIQHLDIFIKAENGYIREEV</sequence>
<dbReference type="GeneID" id="14005338"/>
<keyword evidence="2" id="KW-1185">Reference proteome</keyword>
<accession>H8ZN53</accession>
<dbReference type="RefSeq" id="YP_007001565.1">
    <property type="nucleotide sequence ID" value="NC_019443.1"/>
</dbReference>
<name>H8ZN53_9CAUD</name>
<dbReference type="OrthoDB" id="23134at10239"/>
<reference evidence="1 2" key="1">
    <citation type="submission" date="2011-07" db="EMBL/GenBank/DDBJ databases">
        <title>Viral Tagging: a high-throughput approach to explore virus-host interactions.</title>
        <authorList>
            <person name="Deng L."/>
            <person name="Sullivan M.B."/>
            <person name="Poulos B."/>
            <person name="Ignacio Espinoza J.C."/>
        </authorList>
    </citation>
    <scope>NUCLEOTIDE SEQUENCE [LARGE SCALE GENOMIC DNA]</scope>
</reference>
<dbReference type="Proteomes" id="UP000007597">
    <property type="component" value="Segment"/>
</dbReference>
<evidence type="ECO:0000313" key="1">
    <source>
        <dbReference type="EMBL" id="AFD02914.1"/>
    </source>
</evidence>
<dbReference type="KEGG" id="vg:14005338"/>
<proteinExistence type="predicted"/>
<evidence type="ECO:0000313" key="2">
    <source>
        <dbReference type="Proteomes" id="UP000007597"/>
    </source>
</evidence>
<organism evidence="1 2">
    <name type="scientific">Synechococcus phage metaG-MbCM1</name>
    <dbReference type="NCBI Taxonomy" id="1079999"/>
    <lineage>
        <taxon>Viruses</taxon>
        <taxon>Duplodnaviria</taxon>
        <taxon>Heunggongvirae</taxon>
        <taxon>Uroviricota</taxon>
        <taxon>Caudoviricetes</taxon>
        <taxon>Pantevenvirales</taxon>
        <taxon>Kyanoviridae</taxon>
        <taxon>Galenevirus</taxon>
        <taxon>Galenevirus mbcm1</taxon>
    </lineage>
</organism>
<dbReference type="EMBL" id="JN371769">
    <property type="protein sequence ID" value="AFD02914.1"/>
    <property type="molecule type" value="Genomic_DNA"/>
</dbReference>
<protein>
    <submittedName>
        <fullName evidence="1">Uncharacterized protein</fullName>
    </submittedName>
</protein>